<organism evidence="3 4">
    <name type="scientific">Psilocybe cyanescens</name>
    <dbReference type="NCBI Taxonomy" id="93625"/>
    <lineage>
        <taxon>Eukaryota</taxon>
        <taxon>Fungi</taxon>
        <taxon>Dikarya</taxon>
        <taxon>Basidiomycota</taxon>
        <taxon>Agaricomycotina</taxon>
        <taxon>Agaricomycetes</taxon>
        <taxon>Agaricomycetidae</taxon>
        <taxon>Agaricales</taxon>
        <taxon>Agaricineae</taxon>
        <taxon>Strophariaceae</taxon>
        <taxon>Psilocybe</taxon>
    </lineage>
</organism>
<reference evidence="3 4" key="1">
    <citation type="journal article" date="2018" name="Evol. Lett.">
        <title>Horizontal gene cluster transfer increased hallucinogenic mushroom diversity.</title>
        <authorList>
            <person name="Reynolds H.T."/>
            <person name="Vijayakumar V."/>
            <person name="Gluck-Thaler E."/>
            <person name="Korotkin H.B."/>
            <person name="Matheny P.B."/>
            <person name="Slot J.C."/>
        </authorList>
    </citation>
    <scope>NUCLEOTIDE SEQUENCE [LARGE SCALE GENOMIC DNA]</scope>
    <source>
        <strain evidence="3 4">2631</strain>
    </source>
</reference>
<dbReference type="SUPFAM" id="SSF52540">
    <property type="entry name" value="P-loop containing nucleoside triphosphate hydrolases"/>
    <property type="match status" value="1"/>
</dbReference>
<dbReference type="Proteomes" id="UP000283269">
    <property type="component" value="Unassembled WGS sequence"/>
</dbReference>
<dbReference type="OrthoDB" id="4760524at2759"/>
<dbReference type="Gene3D" id="3.40.50.300">
    <property type="entry name" value="P-loop containing nucleotide triphosphate hydrolases"/>
    <property type="match status" value="1"/>
</dbReference>
<dbReference type="InterPro" id="IPR027417">
    <property type="entry name" value="P-loop_NTPase"/>
</dbReference>
<dbReference type="EMBL" id="NHYD01002207">
    <property type="protein sequence ID" value="PPQ87782.1"/>
    <property type="molecule type" value="Genomic_DNA"/>
</dbReference>
<dbReference type="STRING" id="93625.A0A409XAJ3"/>
<dbReference type="PANTHER" id="PTHR10039:SF14">
    <property type="entry name" value="NACHT DOMAIN-CONTAINING PROTEIN"/>
    <property type="match status" value="1"/>
</dbReference>
<evidence type="ECO:0000313" key="4">
    <source>
        <dbReference type="Proteomes" id="UP000283269"/>
    </source>
</evidence>
<dbReference type="InParanoid" id="A0A409XAJ3"/>
<evidence type="ECO:0000259" key="2">
    <source>
        <dbReference type="Pfam" id="PF24883"/>
    </source>
</evidence>
<keyword evidence="1" id="KW-0677">Repeat</keyword>
<feature type="domain" description="Nephrocystin 3-like N-terminal" evidence="2">
    <location>
        <begin position="98"/>
        <end position="254"/>
    </location>
</feature>
<dbReference type="Pfam" id="PF24883">
    <property type="entry name" value="NPHP3_N"/>
    <property type="match status" value="1"/>
</dbReference>
<sequence>MLDHSNNVLINGGTFTEHHCEHHHARSSEGMWFPRSLSIILKYNQCMSTAMKRLLETSSLGALHNSGERFDPPKCHPNTRTAVLQKLMDWFIGEVGWDNFVLWLYGPAGAGKSAIAQTFAELCAANNGLLASFFFSRSDLRRNNEKAFVATLAYQLWFHILESRPIIESAISNNPAIFQLNFDTQFRTLFLDPLLQLSSAGRFASAIPFPNLIIIDGLDECNGADMQNAIVNTISNTLQHHRLALPFKFLIASRPEYHLTTSFSVGHLHTLTFRLAMDDTYLPDDDIRLYLTDSFHDIRQTHIMRTHLPDSWPSAEDIEKLVAKSSGQFIYAATVVRYVSSPQHNPLDRLKVIQGLLPVNDDRPYAQLDTLYINILSDMEDVKGVLRILGVAFVWTKIKYHSMEPLAVCHLEKLMQLTPGTIQLLLIDLLSVVDASDSKRPIKFLHASFSDFLVDPTRSREFFIDPSNMHAEAAHFCISAIESLDMATPLPDLAYRSLLKHLRLAGPLHDNAILREKVLNVPYIEHWTTYALTLINTPLKYFYSSSDDPGMFLEFLQTSEFRQTEELYLHHRSIFDQILRKYLALIPMRPCQVFWTAVCAGGVLESHGVVSWGTFWALSDSLAAYLSASVPGFLFSALFGQIQEGSEWRAPAWYDLYCVTDTLYQRMVREFLNDPSRAGPYAVDQPTYTTAVVVAVEFAVSAWDEMESLSPYVYELDQWNFVWDALAFMLSKAGYSAELVDTLSKQNLTFNLGRPGTNVRHQVQTLFGAVCSYLLKFKGSIPSPFKIIINWTECPSDYIGNCFTAEELDDDWVSDTWRVFYVDESILPSDKDT</sequence>
<comment type="caution">
    <text evidence="3">The sequence shown here is derived from an EMBL/GenBank/DDBJ whole genome shotgun (WGS) entry which is preliminary data.</text>
</comment>
<name>A0A409XAJ3_PSICY</name>
<proteinExistence type="predicted"/>
<dbReference type="InterPro" id="IPR056884">
    <property type="entry name" value="NPHP3-like_N"/>
</dbReference>
<protein>
    <recommendedName>
        <fullName evidence="2">Nephrocystin 3-like N-terminal domain-containing protein</fullName>
    </recommendedName>
</protein>
<dbReference type="PANTHER" id="PTHR10039">
    <property type="entry name" value="AMELOGENIN"/>
    <property type="match status" value="1"/>
</dbReference>
<evidence type="ECO:0000256" key="1">
    <source>
        <dbReference type="ARBA" id="ARBA00022737"/>
    </source>
</evidence>
<accession>A0A409XAJ3</accession>
<keyword evidence="4" id="KW-1185">Reference proteome</keyword>
<evidence type="ECO:0000313" key="3">
    <source>
        <dbReference type="EMBL" id="PPQ87782.1"/>
    </source>
</evidence>
<dbReference type="AlphaFoldDB" id="A0A409XAJ3"/>
<gene>
    <name evidence="3" type="ORF">CVT25_008826</name>
</gene>